<name>A0AAZ3SQR9_ONCTS</name>
<dbReference type="Proteomes" id="UP000694402">
    <property type="component" value="Unassembled WGS sequence"/>
</dbReference>
<organism evidence="3 4">
    <name type="scientific">Oncorhynchus tshawytscha</name>
    <name type="common">Chinook salmon</name>
    <name type="synonym">Salmo tshawytscha</name>
    <dbReference type="NCBI Taxonomy" id="74940"/>
    <lineage>
        <taxon>Eukaryota</taxon>
        <taxon>Metazoa</taxon>
        <taxon>Chordata</taxon>
        <taxon>Craniata</taxon>
        <taxon>Vertebrata</taxon>
        <taxon>Euteleostomi</taxon>
        <taxon>Actinopterygii</taxon>
        <taxon>Neopterygii</taxon>
        <taxon>Teleostei</taxon>
        <taxon>Protacanthopterygii</taxon>
        <taxon>Salmoniformes</taxon>
        <taxon>Salmonidae</taxon>
        <taxon>Salmoninae</taxon>
        <taxon>Oncorhynchus</taxon>
    </lineage>
</organism>
<dbReference type="InterPro" id="IPR015649">
    <property type="entry name" value="SCHIP_1_C"/>
</dbReference>
<feature type="region of interest" description="Disordered" evidence="1">
    <location>
        <begin position="170"/>
        <end position="215"/>
    </location>
</feature>
<feature type="domain" description="Schwannomin interacting protein 1 C-terminal" evidence="2">
    <location>
        <begin position="119"/>
        <end position="347"/>
    </location>
</feature>
<dbReference type="AlphaFoldDB" id="A0AAZ3SQR9"/>
<proteinExistence type="predicted"/>
<dbReference type="GO" id="GO:0005886">
    <property type="term" value="C:plasma membrane"/>
    <property type="evidence" value="ECO:0007669"/>
    <property type="project" value="TreeGrafter"/>
</dbReference>
<dbReference type="Ensembl" id="ENSOTST00005181911.1">
    <property type="protein sequence ID" value="ENSOTSP00005155482.1"/>
    <property type="gene ID" value="ENSOTSG00005077537.1"/>
</dbReference>
<reference evidence="3" key="3">
    <citation type="submission" date="2025-09" db="UniProtKB">
        <authorList>
            <consortium name="Ensembl"/>
        </authorList>
    </citation>
    <scope>IDENTIFICATION</scope>
</reference>
<feature type="compositionally biased region" description="Basic and acidic residues" evidence="1">
    <location>
        <begin position="171"/>
        <end position="185"/>
    </location>
</feature>
<gene>
    <name evidence="3" type="primary">LOC112244647</name>
</gene>
<protein>
    <recommendedName>
        <fullName evidence="2">Schwannomin interacting protein 1 C-terminal domain-containing protein</fullName>
    </recommendedName>
</protein>
<reference evidence="4" key="1">
    <citation type="journal article" date="2018" name="PLoS ONE">
        <title>Chinook salmon (Oncorhynchus tshawytscha) genome and transcriptome.</title>
        <authorList>
            <person name="Christensen K.A."/>
            <person name="Leong J.S."/>
            <person name="Sakhrani D."/>
            <person name="Biagi C.A."/>
            <person name="Minkley D.R."/>
            <person name="Withler R.E."/>
            <person name="Rondeau E.B."/>
            <person name="Koop B.F."/>
            <person name="Devlin R.H."/>
        </authorList>
    </citation>
    <scope>NUCLEOTIDE SEQUENCE [LARGE SCALE GENOMIC DNA]</scope>
</reference>
<feature type="compositionally biased region" description="Acidic residues" evidence="1">
    <location>
        <begin position="206"/>
        <end position="215"/>
    </location>
</feature>
<sequence>MGERMEIRIDLYPRPASGPNQEFSLTPMLEPGSFHSHGHLMEDFDMDVEEEGYRKKVTGQWCECNKDACEEMEEGRREKGRGRMVNSLSWAEELQDILIPVAEANCQRRTSRSLNITAQRNDRESIRQKLAFGSFYDDEEPAIYTSCSKNGISSRPQSGVNLQVCFVNDSNSDKDSDAEDSRTETSLDTPLSPVSKQSSSLSDRDTGEEDSDPLEDCGFWRVQRRLQEEARVALALARPMARMQVEVERQIQIHRRSPVADLLPHLPHISEGLMKRSLRRGDMRDMSLGQLQVITNDLHSQIQSLNEELVQLLLMRDELHVEQDAMLVDIEDLTRHAQSLQRHMAEKTLSK</sequence>
<keyword evidence="4" id="KW-1185">Reference proteome</keyword>
<dbReference type="GeneTree" id="ENSGT00390000011127"/>
<evidence type="ECO:0000256" key="1">
    <source>
        <dbReference type="SAM" id="MobiDB-lite"/>
    </source>
</evidence>
<dbReference type="InterPro" id="IPR039045">
    <property type="entry name" value="SCHIP_1"/>
</dbReference>
<accession>A0AAZ3SQR9</accession>
<feature type="compositionally biased region" description="Low complexity" evidence="1">
    <location>
        <begin position="190"/>
        <end position="201"/>
    </location>
</feature>
<dbReference type="GO" id="GO:0035332">
    <property type="term" value="P:positive regulation of hippo signaling"/>
    <property type="evidence" value="ECO:0007669"/>
    <property type="project" value="TreeGrafter"/>
</dbReference>
<dbReference type="PANTHER" id="PTHR13103:SF4">
    <property type="entry name" value="SCHWANNOMIN-INTERACTING PROTEIN 1-LIKE ISOFORM X1"/>
    <property type="match status" value="1"/>
</dbReference>
<evidence type="ECO:0000313" key="4">
    <source>
        <dbReference type="Proteomes" id="UP000694402"/>
    </source>
</evidence>
<dbReference type="Pfam" id="PF10148">
    <property type="entry name" value="SCHIP-1_C"/>
    <property type="match status" value="1"/>
</dbReference>
<dbReference type="PANTHER" id="PTHR13103">
    <property type="entry name" value="SCHWANNOMIN INTERACTING PROTEIN 1"/>
    <property type="match status" value="1"/>
</dbReference>
<evidence type="ECO:0000313" key="3">
    <source>
        <dbReference type="Ensembl" id="ENSOTSP00005155482.1"/>
    </source>
</evidence>
<dbReference type="GO" id="GO:0030054">
    <property type="term" value="C:cell junction"/>
    <property type="evidence" value="ECO:0007669"/>
    <property type="project" value="TreeGrafter"/>
</dbReference>
<evidence type="ECO:0000259" key="2">
    <source>
        <dbReference type="Pfam" id="PF10148"/>
    </source>
</evidence>
<reference evidence="3" key="2">
    <citation type="submission" date="2025-08" db="UniProtKB">
        <authorList>
            <consortium name="Ensembl"/>
        </authorList>
    </citation>
    <scope>IDENTIFICATION</scope>
</reference>